<dbReference type="VEuPathDB" id="VectorBase:RPRC005865"/>
<dbReference type="InterPro" id="IPR036286">
    <property type="entry name" value="LexA/Signal_pep-like_sf"/>
</dbReference>
<dbReference type="AlphaFoldDB" id="T1HP91"/>
<keyword evidence="5" id="KW-1185">Reference proteome</keyword>
<dbReference type="PANTHER" id="PTHR40661:SF3">
    <property type="entry name" value="FELS-1 PROPHAGE TRANSCRIPTIONAL REGULATOR"/>
    <property type="match status" value="1"/>
</dbReference>
<dbReference type="EMBL" id="ACPB03025188">
    <property type="status" value="NOT_ANNOTATED_CDS"/>
    <property type="molecule type" value="Genomic_DNA"/>
</dbReference>
<evidence type="ECO:0000256" key="1">
    <source>
        <dbReference type="ARBA" id="ARBA00023015"/>
    </source>
</evidence>
<dbReference type="InterPro" id="IPR010982">
    <property type="entry name" value="Lambda_DNA-bd_dom_sf"/>
</dbReference>
<dbReference type="EnsemblMetazoa" id="RPRC005865-RA">
    <property type="protein sequence ID" value="RPRC005865-PA"/>
    <property type="gene ID" value="RPRC005865"/>
</dbReference>
<dbReference type="Pfam" id="PF00717">
    <property type="entry name" value="Peptidase_S24"/>
    <property type="match status" value="1"/>
</dbReference>
<keyword evidence="2" id="KW-0238">DNA-binding</keyword>
<dbReference type="InterPro" id="IPR001387">
    <property type="entry name" value="Cro/C1-type_HTH"/>
</dbReference>
<keyword evidence="3" id="KW-0804">Transcription</keyword>
<dbReference type="GO" id="GO:0003677">
    <property type="term" value="F:DNA binding"/>
    <property type="evidence" value="ECO:0007669"/>
    <property type="project" value="UniProtKB-KW"/>
</dbReference>
<evidence type="ECO:0000313" key="4">
    <source>
        <dbReference type="EnsemblMetazoa" id="RPRC005865-PA"/>
    </source>
</evidence>
<dbReference type="SUPFAM" id="SSF51306">
    <property type="entry name" value="LexA/Signal peptidase"/>
    <property type="match status" value="1"/>
</dbReference>
<dbReference type="InterPro" id="IPR015927">
    <property type="entry name" value="Peptidase_S24_S26A/B/C"/>
</dbReference>
<dbReference type="PANTHER" id="PTHR40661">
    <property type="match status" value="1"/>
</dbReference>
<proteinExistence type="predicted"/>
<dbReference type="CDD" id="cd06529">
    <property type="entry name" value="S24_LexA-like"/>
    <property type="match status" value="1"/>
</dbReference>
<dbReference type="eggNOG" id="ENOG502SRRP">
    <property type="taxonomic scope" value="Eukaryota"/>
</dbReference>
<dbReference type="InParanoid" id="T1HP91"/>
<evidence type="ECO:0000256" key="3">
    <source>
        <dbReference type="ARBA" id="ARBA00023163"/>
    </source>
</evidence>
<evidence type="ECO:0000313" key="5">
    <source>
        <dbReference type="Proteomes" id="UP000015103"/>
    </source>
</evidence>
<dbReference type="Proteomes" id="UP000015103">
    <property type="component" value="Unassembled WGS sequence"/>
</dbReference>
<organism evidence="4 5">
    <name type="scientific">Rhodnius prolixus</name>
    <name type="common">Triatomid bug</name>
    <dbReference type="NCBI Taxonomy" id="13249"/>
    <lineage>
        <taxon>Eukaryota</taxon>
        <taxon>Metazoa</taxon>
        <taxon>Ecdysozoa</taxon>
        <taxon>Arthropoda</taxon>
        <taxon>Hexapoda</taxon>
        <taxon>Insecta</taxon>
        <taxon>Pterygota</taxon>
        <taxon>Neoptera</taxon>
        <taxon>Paraneoptera</taxon>
        <taxon>Hemiptera</taxon>
        <taxon>Heteroptera</taxon>
        <taxon>Panheteroptera</taxon>
        <taxon>Cimicomorpha</taxon>
        <taxon>Reduviidae</taxon>
        <taxon>Triatominae</taxon>
        <taxon>Rhodnius</taxon>
    </lineage>
</organism>
<dbReference type="OMA" id="RIGMPQP"/>
<dbReference type="CDD" id="cd00093">
    <property type="entry name" value="HTH_XRE"/>
    <property type="match status" value="1"/>
</dbReference>
<reference evidence="4" key="1">
    <citation type="submission" date="2015-05" db="UniProtKB">
        <authorList>
            <consortium name="EnsemblMetazoa"/>
        </authorList>
    </citation>
    <scope>IDENTIFICATION</scope>
</reference>
<dbReference type="HOGENOM" id="CLU_066192_1_6_1"/>
<evidence type="ECO:0000256" key="2">
    <source>
        <dbReference type="ARBA" id="ARBA00023125"/>
    </source>
</evidence>
<name>T1HP91_RHOPR</name>
<dbReference type="Gene3D" id="1.10.260.40">
    <property type="entry name" value="lambda repressor-like DNA-binding domains"/>
    <property type="match status" value="1"/>
</dbReference>
<sequence length="217" mass="24275">MKRTWNVLAKAKMKEKGLSQERLGEMLGKTQGAIAHWLNGRREPCIEDIAKIMEILSIRELTLHSDATVQETKRDEIEFVGMLKEGSVPVLGEAVMGVDGEFDMQENLAGYLQIFSPDPRAFSVRVKGDSMFPRITSGEFVVVEPASAVCAGDDVFVRTTAGRNMIKRLGYHREGSYQLLSVNQQHPPLTIDEKDIDIIYFVAAIVKSSRYVETIPD</sequence>
<dbReference type="SUPFAM" id="SSF47413">
    <property type="entry name" value="lambda repressor-like DNA-binding domains"/>
    <property type="match status" value="1"/>
</dbReference>
<dbReference type="GO" id="GO:0006357">
    <property type="term" value="P:regulation of transcription by RNA polymerase II"/>
    <property type="evidence" value="ECO:0007669"/>
    <property type="project" value="UniProtKB-ARBA"/>
</dbReference>
<dbReference type="Gene3D" id="2.10.109.10">
    <property type="entry name" value="Umud Fragment, subunit A"/>
    <property type="match status" value="1"/>
</dbReference>
<accession>T1HP91</accession>
<dbReference type="InterPro" id="IPR039418">
    <property type="entry name" value="LexA-like"/>
</dbReference>
<dbReference type="Pfam" id="PF01381">
    <property type="entry name" value="HTH_3"/>
    <property type="match status" value="1"/>
</dbReference>
<protein>
    <submittedName>
        <fullName evidence="4">HTH cro/C1-type domain-containing protein</fullName>
    </submittedName>
</protein>
<dbReference type="PROSITE" id="PS50943">
    <property type="entry name" value="HTH_CROC1"/>
    <property type="match status" value="1"/>
</dbReference>
<keyword evidence="1" id="KW-0805">Transcription regulation</keyword>
<dbReference type="SMART" id="SM00530">
    <property type="entry name" value="HTH_XRE"/>
    <property type="match status" value="1"/>
</dbReference>